<dbReference type="InterPro" id="IPR051531">
    <property type="entry name" value="N-acetyltransferase"/>
</dbReference>
<proteinExistence type="predicted"/>
<dbReference type="InterPro" id="IPR016181">
    <property type="entry name" value="Acyl_CoA_acyltransferase"/>
</dbReference>
<protein>
    <submittedName>
        <fullName evidence="2">GNAT family N-acetyltransferase</fullName>
    </submittedName>
</protein>
<dbReference type="RefSeq" id="WP_263738458.1">
    <property type="nucleotide sequence ID" value="NZ_JAOWKZ010000001.1"/>
</dbReference>
<dbReference type="PROSITE" id="PS51186">
    <property type="entry name" value="GNAT"/>
    <property type="match status" value="1"/>
</dbReference>
<evidence type="ECO:0000259" key="1">
    <source>
        <dbReference type="PROSITE" id="PS51186"/>
    </source>
</evidence>
<keyword evidence="3" id="KW-1185">Reference proteome</keyword>
<dbReference type="InterPro" id="IPR000182">
    <property type="entry name" value="GNAT_dom"/>
</dbReference>
<sequence length="174" mass="18868">MEVRPVPIPDFDTARLSLRRWRPEEDRPALAELGKVLTPRVLQHLPEKLQPGPGKAGIAGWVEDRLAESALFVARSRVEGHIAGLMILAAFDAPDAPLSVHVGYVLAEAEWGKGLASELLSGLIEAARPAAPLRLIGGTVRENAASVRVLEKAGFRRDPDLSDDGTIMFVRDLL</sequence>
<dbReference type="Proteomes" id="UP001652564">
    <property type="component" value="Unassembled WGS sequence"/>
</dbReference>
<comment type="caution">
    <text evidence="2">The sequence shown here is derived from an EMBL/GenBank/DDBJ whole genome shotgun (WGS) entry which is preliminary data.</text>
</comment>
<gene>
    <name evidence="2" type="ORF">OEZ71_03095</name>
</gene>
<dbReference type="SUPFAM" id="SSF55729">
    <property type="entry name" value="Acyl-CoA N-acyltransferases (Nat)"/>
    <property type="match status" value="1"/>
</dbReference>
<dbReference type="PANTHER" id="PTHR43792">
    <property type="entry name" value="GNAT FAMILY, PUTATIVE (AFU_ORTHOLOGUE AFUA_3G00765)-RELATED-RELATED"/>
    <property type="match status" value="1"/>
</dbReference>
<reference evidence="2 3" key="1">
    <citation type="submission" date="2022-10" db="EMBL/GenBank/DDBJ databases">
        <title>Defluviimonas sp. nov., isolated from ocean surface sediments.</title>
        <authorList>
            <person name="He W."/>
            <person name="Wang L."/>
            <person name="Zhang D.-F."/>
        </authorList>
    </citation>
    <scope>NUCLEOTIDE SEQUENCE [LARGE SCALE GENOMIC DNA]</scope>
    <source>
        <strain evidence="2 3">WL0050</strain>
    </source>
</reference>
<accession>A0ABT2ZJH3</accession>
<name>A0ABT2ZJH3_9RHOB</name>
<evidence type="ECO:0000313" key="2">
    <source>
        <dbReference type="EMBL" id="MCV2871277.1"/>
    </source>
</evidence>
<feature type="domain" description="N-acetyltransferase" evidence="1">
    <location>
        <begin position="16"/>
        <end position="174"/>
    </location>
</feature>
<dbReference type="EMBL" id="JAOWKZ010000001">
    <property type="protein sequence ID" value="MCV2871277.1"/>
    <property type="molecule type" value="Genomic_DNA"/>
</dbReference>
<dbReference type="Pfam" id="PF13302">
    <property type="entry name" value="Acetyltransf_3"/>
    <property type="match status" value="1"/>
</dbReference>
<evidence type="ECO:0000313" key="3">
    <source>
        <dbReference type="Proteomes" id="UP001652564"/>
    </source>
</evidence>
<dbReference type="Gene3D" id="3.40.630.30">
    <property type="match status" value="1"/>
</dbReference>
<organism evidence="2 3">
    <name type="scientific">Albidovulum litorale</name>
    <dbReference type="NCBI Taxonomy" id="2984134"/>
    <lineage>
        <taxon>Bacteria</taxon>
        <taxon>Pseudomonadati</taxon>
        <taxon>Pseudomonadota</taxon>
        <taxon>Alphaproteobacteria</taxon>
        <taxon>Rhodobacterales</taxon>
        <taxon>Paracoccaceae</taxon>
        <taxon>Albidovulum</taxon>
    </lineage>
</organism>